<dbReference type="InterPro" id="IPR004358">
    <property type="entry name" value="Sig_transdc_His_kin-like_C"/>
</dbReference>
<dbReference type="PANTHER" id="PTHR43395:SF1">
    <property type="entry name" value="CHEMOTAXIS PROTEIN CHEA"/>
    <property type="match status" value="1"/>
</dbReference>
<dbReference type="CDD" id="cd16916">
    <property type="entry name" value="HATPase_CheA-like"/>
    <property type="match status" value="1"/>
</dbReference>
<dbReference type="InterPro" id="IPR036641">
    <property type="entry name" value="HPT_dom_sf"/>
</dbReference>
<dbReference type="SMART" id="SM01231">
    <property type="entry name" value="H-kinase_dim"/>
    <property type="match status" value="1"/>
</dbReference>
<comment type="caution">
    <text evidence="11">The sequence shown here is derived from an EMBL/GenBank/DDBJ whole genome shotgun (WGS) entry which is preliminary data.</text>
</comment>
<keyword evidence="5" id="KW-0418">Kinase</keyword>
<dbReference type="InterPro" id="IPR036097">
    <property type="entry name" value="HisK_dim/P_sf"/>
</dbReference>
<feature type="domain" description="HPt" evidence="10">
    <location>
        <begin position="7"/>
        <end position="111"/>
    </location>
</feature>
<dbReference type="GO" id="GO:0006935">
    <property type="term" value="P:chemotaxis"/>
    <property type="evidence" value="ECO:0007669"/>
    <property type="project" value="UniProtKB-KW"/>
</dbReference>
<evidence type="ECO:0000313" key="11">
    <source>
        <dbReference type="EMBL" id="HER95999.1"/>
    </source>
</evidence>
<sequence>MSEHPIFLEEMREIVESFVVETREIFEDLEADLLQLEKNPSDRQLIDKIFRAVHTVKGTSGFLSLEQLSLLAHHFEDVLNRLRRGTLAFEASMMDVLFEAFDRMKLLLQQVENRTLQALPLEDILRKLKAIAEGEPLAPVSAPTEAGLTALSAPPPESENTLKALAAHLFSEEMREIVESFVVETREIFEDLEADLLQLEKNPSDRQLIDKIFRAVHTVKGTSGFLSLEQLSLLAHHFEDVLNRLRRGTLAFEASMMDVLFEAFDRMKLLLQQVIDRNLYPIALESTLQKLQAIATGQAVAPQSQAPPKEPMPVTAPSHNEATSPNTGGDGQLAHRDQHTETIRVEVRRLDNLMDLVGELVLGRNRLLQLLSDLHNGADGEAMRELADTTAQIDFITTELQSAVMHTRMVQIGRVFNKFPRLVRDLAREFNKQIELIIEGEETELDKSLIEEISDPLVHLIRNAADHGIEDPETRRAQGKPPTGRIRLAAAQEGNHIVIEVEDDGAGIDPKKLKAKAVEKQLITEKEAAEMSDREALELIFRAGFSTAQRVSKVSGRGVGMDVVKTNITKLNGTINIHSVPGQGTRFTLKLPLTLAIIQSLLVRVARETFAIPLHTVIEVVKLEPEMVYSIKGREVVRLRDTVIPLLRIGEMLQVPDWQYRPERSYAVIVGIAHYRLGLIVDDLIGQKEIVIKPLGTYLKKVPGVAGSTILGDGRVVMILDIGELVRQESHRLRNGQRIRETVMA</sequence>
<dbReference type="SMART" id="SM00073">
    <property type="entry name" value="HPT"/>
    <property type="match status" value="2"/>
</dbReference>
<dbReference type="PRINTS" id="PR00344">
    <property type="entry name" value="BCTRLSENSOR"/>
</dbReference>
<feature type="modified residue" description="Phosphohistidine" evidence="6">
    <location>
        <position position="217"/>
    </location>
</feature>
<dbReference type="SMART" id="SM00387">
    <property type="entry name" value="HATPase_c"/>
    <property type="match status" value="1"/>
</dbReference>
<dbReference type="Pfam" id="PF02518">
    <property type="entry name" value="HATPase_c"/>
    <property type="match status" value="1"/>
</dbReference>
<feature type="domain" description="CheW-like" evidence="9">
    <location>
        <begin position="597"/>
        <end position="731"/>
    </location>
</feature>
<feature type="domain" description="HPt" evidence="10">
    <location>
        <begin position="170"/>
        <end position="274"/>
    </location>
</feature>
<evidence type="ECO:0000256" key="7">
    <source>
        <dbReference type="SAM" id="MobiDB-lite"/>
    </source>
</evidence>
<dbReference type="EMBL" id="DSGB01000004">
    <property type="protein sequence ID" value="HER95999.1"/>
    <property type="molecule type" value="Genomic_DNA"/>
</dbReference>
<dbReference type="InterPro" id="IPR051315">
    <property type="entry name" value="Bact_Chemotaxis_CheA"/>
</dbReference>
<comment type="catalytic activity">
    <reaction evidence="1">
        <text>ATP + protein L-histidine = ADP + protein N-phospho-L-histidine.</text>
        <dbReference type="EC" id="2.7.13.3"/>
    </reaction>
</comment>
<evidence type="ECO:0000259" key="8">
    <source>
        <dbReference type="PROSITE" id="PS50109"/>
    </source>
</evidence>
<dbReference type="SUPFAM" id="SSF47226">
    <property type="entry name" value="Histidine-containing phosphotransfer domain, HPT domain"/>
    <property type="match status" value="2"/>
</dbReference>
<evidence type="ECO:0000256" key="5">
    <source>
        <dbReference type="ARBA" id="ARBA00022777"/>
    </source>
</evidence>
<organism evidence="11">
    <name type="scientific">Rhodothermus marinus</name>
    <name type="common">Rhodothermus obamensis</name>
    <dbReference type="NCBI Taxonomy" id="29549"/>
    <lineage>
        <taxon>Bacteria</taxon>
        <taxon>Pseudomonadati</taxon>
        <taxon>Rhodothermota</taxon>
        <taxon>Rhodothermia</taxon>
        <taxon>Rhodothermales</taxon>
        <taxon>Rhodothermaceae</taxon>
        <taxon>Rhodothermus</taxon>
    </lineage>
</organism>
<dbReference type="EC" id="2.7.13.3" evidence="2"/>
<dbReference type="InterPro" id="IPR036061">
    <property type="entry name" value="CheW-like_dom_sf"/>
</dbReference>
<dbReference type="PROSITE" id="PS50109">
    <property type="entry name" value="HIS_KIN"/>
    <property type="match status" value="1"/>
</dbReference>
<feature type="domain" description="Histidine kinase" evidence="8">
    <location>
        <begin position="365"/>
        <end position="595"/>
    </location>
</feature>
<dbReference type="PANTHER" id="PTHR43395">
    <property type="entry name" value="SENSOR HISTIDINE KINASE CHEA"/>
    <property type="match status" value="1"/>
</dbReference>
<protein>
    <recommendedName>
        <fullName evidence="2">histidine kinase</fullName>
        <ecNumber evidence="2">2.7.13.3</ecNumber>
    </recommendedName>
</protein>
<dbReference type="AlphaFoldDB" id="A0A7V2B0D9"/>
<evidence type="ECO:0000256" key="3">
    <source>
        <dbReference type="ARBA" id="ARBA00022553"/>
    </source>
</evidence>
<dbReference type="Pfam" id="PF02895">
    <property type="entry name" value="H-kinase_dim"/>
    <property type="match status" value="1"/>
</dbReference>
<name>A0A7V2B0D9_RHOMR</name>
<feature type="compositionally biased region" description="Polar residues" evidence="7">
    <location>
        <begin position="317"/>
        <end position="327"/>
    </location>
</feature>
<dbReference type="InterPro" id="IPR036890">
    <property type="entry name" value="HATPase_C_sf"/>
</dbReference>
<accession>A0A7V2B0D9</accession>
<evidence type="ECO:0000256" key="1">
    <source>
        <dbReference type="ARBA" id="ARBA00000085"/>
    </source>
</evidence>
<evidence type="ECO:0000256" key="6">
    <source>
        <dbReference type="PROSITE-ProRule" id="PRU00110"/>
    </source>
</evidence>
<dbReference type="PROSITE" id="PS50894">
    <property type="entry name" value="HPT"/>
    <property type="match status" value="2"/>
</dbReference>
<dbReference type="PROSITE" id="PS50851">
    <property type="entry name" value="CHEW"/>
    <property type="match status" value="1"/>
</dbReference>
<dbReference type="Gene3D" id="1.10.287.560">
    <property type="entry name" value="Histidine kinase CheA-like, homodimeric domain"/>
    <property type="match status" value="1"/>
</dbReference>
<gene>
    <name evidence="11" type="ORF">ENO59_05725</name>
</gene>
<evidence type="ECO:0000256" key="2">
    <source>
        <dbReference type="ARBA" id="ARBA00012438"/>
    </source>
</evidence>
<dbReference type="Gene3D" id="2.30.30.40">
    <property type="entry name" value="SH3 Domains"/>
    <property type="match status" value="1"/>
</dbReference>
<dbReference type="SUPFAM" id="SSF50341">
    <property type="entry name" value="CheW-like"/>
    <property type="match status" value="1"/>
</dbReference>
<dbReference type="FunFam" id="2.30.30.40:FF:000048">
    <property type="entry name" value="Chemotaxis protein CheA, putative"/>
    <property type="match status" value="1"/>
</dbReference>
<evidence type="ECO:0000256" key="4">
    <source>
        <dbReference type="ARBA" id="ARBA00022679"/>
    </source>
</evidence>
<dbReference type="InterPro" id="IPR008207">
    <property type="entry name" value="Sig_transdc_His_kin_Hpt_dom"/>
</dbReference>
<dbReference type="InterPro" id="IPR002545">
    <property type="entry name" value="CheW-lke_dom"/>
</dbReference>
<proteinExistence type="predicted"/>
<keyword evidence="4" id="KW-0808">Transferase</keyword>
<evidence type="ECO:0000259" key="9">
    <source>
        <dbReference type="PROSITE" id="PS50851"/>
    </source>
</evidence>
<dbReference type="Pfam" id="PF01584">
    <property type="entry name" value="CheW"/>
    <property type="match status" value="1"/>
</dbReference>
<dbReference type="InterPro" id="IPR004105">
    <property type="entry name" value="CheA-like_dim"/>
</dbReference>
<dbReference type="Gene3D" id="3.30.565.10">
    <property type="entry name" value="Histidine kinase-like ATPase, C-terminal domain"/>
    <property type="match status" value="1"/>
</dbReference>
<reference evidence="11" key="1">
    <citation type="journal article" date="2020" name="mSystems">
        <title>Genome- and Community-Level Interaction Insights into Carbon Utilization and Element Cycling Functions of Hydrothermarchaeota in Hydrothermal Sediment.</title>
        <authorList>
            <person name="Zhou Z."/>
            <person name="Liu Y."/>
            <person name="Xu W."/>
            <person name="Pan J."/>
            <person name="Luo Z.H."/>
            <person name="Li M."/>
        </authorList>
    </citation>
    <scope>NUCLEOTIDE SEQUENCE [LARGE SCALE GENOMIC DNA]</scope>
    <source>
        <strain evidence="11">SpSt-143</strain>
    </source>
</reference>
<feature type="region of interest" description="Disordered" evidence="7">
    <location>
        <begin position="299"/>
        <end position="336"/>
    </location>
</feature>
<dbReference type="Pfam" id="PF01627">
    <property type="entry name" value="Hpt"/>
    <property type="match status" value="2"/>
</dbReference>
<dbReference type="SUPFAM" id="SSF55874">
    <property type="entry name" value="ATPase domain of HSP90 chaperone/DNA topoisomerase II/histidine kinase"/>
    <property type="match status" value="1"/>
</dbReference>
<dbReference type="GO" id="GO:0005737">
    <property type="term" value="C:cytoplasm"/>
    <property type="evidence" value="ECO:0007669"/>
    <property type="project" value="InterPro"/>
</dbReference>
<dbReference type="CDD" id="cd00088">
    <property type="entry name" value="HPT"/>
    <property type="match status" value="2"/>
</dbReference>
<feature type="modified residue" description="Phosphohistidine" evidence="6">
    <location>
        <position position="54"/>
    </location>
</feature>
<dbReference type="GO" id="GO:0005524">
    <property type="term" value="F:ATP binding"/>
    <property type="evidence" value="ECO:0007669"/>
    <property type="project" value="UniProtKB-KW"/>
</dbReference>
<dbReference type="InterPro" id="IPR037006">
    <property type="entry name" value="CheA-like_homodim_sf"/>
</dbReference>
<dbReference type="InterPro" id="IPR003594">
    <property type="entry name" value="HATPase_dom"/>
</dbReference>
<dbReference type="GO" id="GO:0000155">
    <property type="term" value="F:phosphorelay sensor kinase activity"/>
    <property type="evidence" value="ECO:0007669"/>
    <property type="project" value="InterPro"/>
</dbReference>
<keyword evidence="3 6" id="KW-0597">Phosphoprotein</keyword>
<evidence type="ECO:0000259" key="10">
    <source>
        <dbReference type="PROSITE" id="PS50894"/>
    </source>
</evidence>
<dbReference type="InterPro" id="IPR005467">
    <property type="entry name" value="His_kinase_dom"/>
</dbReference>
<dbReference type="Gene3D" id="1.20.120.160">
    <property type="entry name" value="HPT domain"/>
    <property type="match status" value="2"/>
</dbReference>
<dbReference type="FunFam" id="3.30.565.10:FF:000016">
    <property type="entry name" value="Chemotaxis protein CheA, putative"/>
    <property type="match status" value="1"/>
</dbReference>
<dbReference type="CDD" id="cd00731">
    <property type="entry name" value="CheA_reg"/>
    <property type="match status" value="1"/>
</dbReference>
<dbReference type="SUPFAM" id="SSF47384">
    <property type="entry name" value="Homodimeric domain of signal transducing histidine kinase"/>
    <property type="match status" value="1"/>
</dbReference>
<dbReference type="SMART" id="SM00260">
    <property type="entry name" value="CheW"/>
    <property type="match status" value="1"/>
</dbReference>